<reference evidence="1 2" key="1">
    <citation type="submission" date="2020-08" db="EMBL/GenBank/DDBJ databases">
        <title>Genomic Encyclopedia of Type Strains, Phase IV (KMG-IV): sequencing the most valuable type-strain genomes for metagenomic binning, comparative biology and taxonomic classification.</title>
        <authorList>
            <person name="Goeker M."/>
        </authorList>
    </citation>
    <scope>NUCLEOTIDE SEQUENCE [LARGE SCALE GENOMIC DNA]</scope>
    <source>
        <strain evidence="1 2">DSM 19371</strain>
    </source>
</reference>
<dbReference type="AlphaFoldDB" id="A0A7W6LST6"/>
<comment type="caution">
    <text evidence="1">The sequence shown here is derived from an EMBL/GenBank/DDBJ whole genome shotgun (WGS) entry which is preliminary data.</text>
</comment>
<organism evidence="1 2">
    <name type="scientific">Sphingobium scionense</name>
    <dbReference type="NCBI Taxonomy" id="1404341"/>
    <lineage>
        <taxon>Bacteria</taxon>
        <taxon>Pseudomonadati</taxon>
        <taxon>Pseudomonadota</taxon>
        <taxon>Alphaproteobacteria</taxon>
        <taxon>Sphingomonadales</taxon>
        <taxon>Sphingomonadaceae</taxon>
        <taxon>Sphingobium</taxon>
    </lineage>
</organism>
<sequence>MSNHRRRLEKLERAAGPAEIFPSLSDMPWDQIVARLPLERMYPNNPECWRYPR</sequence>
<dbReference type="Proteomes" id="UP000590524">
    <property type="component" value="Unassembled WGS sequence"/>
</dbReference>
<accession>A0A7W6LST6</accession>
<proteinExistence type="predicted"/>
<evidence type="ECO:0000313" key="2">
    <source>
        <dbReference type="Proteomes" id="UP000590524"/>
    </source>
</evidence>
<keyword evidence="2" id="KW-1185">Reference proteome</keyword>
<name>A0A7W6LST6_9SPHN</name>
<dbReference type="EMBL" id="JACIEU010000015">
    <property type="protein sequence ID" value="MBB4149808.1"/>
    <property type="molecule type" value="Genomic_DNA"/>
</dbReference>
<protein>
    <submittedName>
        <fullName evidence="1">Uncharacterized protein</fullName>
    </submittedName>
</protein>
<evidence type="ECO:0000313" key="1">
    <source>
        <dbReference type="EMBL" id="MBB4149808.1"/>
    </source>
</evidence>
<gene>
    <name evidence="1" type="ORF">GGQ90_003602</name>
</gene>